<organism evidence="2 3">
    <name type="scientific">Acinetobacter pseudolwoffii</name>
    <dbReference type="NCBI Taxonomy" id="2053287"/>
    <lineage>
        <taxon>Bacteria</taxon>
        <taxon>Pseudomonadati</taxon>
        <taxon>Pseudomonadota</taxon>
        <taxon>Gammaproteobacteria</taxon>
        <taxon>Moraxellales</taxon>
        <taxon>Moraxellaceae</taxon>
        <taxon>Acinetobacter</taxon>
    </lineage>
</organism>
<feature type="chain" id="PRO_5014116550" description="Lipoprotein" evidence="1">
    <location>
        <begin position="20"/>
        <end position="264"/>
    </location>
</feature>
<accession>A0A2H9YRK6</accession>
<dbReference type="EMBL" id="PHRG01000003">
    <property type="protein sequence ID" value="PJO75288.1"/>
    <property type="molecule type" value="Genomic_DNA"/>
</dbReference>
<feature type="signal peptide" evidence="1">
    <location>
        <begin position="1"/>
        <end position="19"/>
    </location>
</feature>
<evidence type="ECO:0008006" key="4">
    <source>
        <dbReference type="Google" id="ProtNLM"/>
    </source>
</evidence>
<name>A0A2H9YRK6_9GAMM</name>
<gene>
    <name evidence="2" type="ORF">CWI32_07065</name>
</gene>
<comment type="caution">
    <text evidence="2">The sequence shown here is derived from an EMBL/GenBank/DDBJ whole genome shotgun (WGS) entry which is preliminary data.</text>
</comment>
<proteinExistence type="predicted"/>
<reference evidence="2 3" key="1">
    <citation type="submission" date="2017-11" db="EMBL/GenBank/DDBJ databases">
        <title>Revising the taxonomy of the Acinetobacter lwoffii group: the description of Acinetobacter pseudolwoffii sp. nov. and emended description of Acinetobacter lwoffii.</title>
        <authorList>
            <person name="Nemec A."/>
            <person name="Radolfova-Krizova L."/>
        </authorList>
    </citation>
    <scope>NUCLEOTIDE SEQUENCE [LARGE SCALE GENOMIC DNA]</scope>
    <source>
        <strain evidence="2 3">ANC 5044</strain>
    </source>
</reference>
<keyword evidence="1" id="KW-0732">Signal</keyword>
<sequence>MIKKIIFILLNSIFISACSDSVEVDHSYDDVQYYEDNSQTGDLIMWGISPELIIKTYVGAKQNIAENTVLSSPFLGQFPINFEPTTYISNSLDNIENVADFENPMQFNLLLNQAKDIPINNFYDKNHKNQVKVHVQNFSKADPLYFKYKQTPREWINYLISHQYVKYEDSFKKFDLDCYSLNFDSSIAYHCIGRASDQYQTEFLMKITKNIENQQIITTTVETPLYPNVRVEWRMTRDSLNDWKVVDRNIWHLLSIWNVSQYRK</sequence>
<evidence type="ECO:0000313" key="3">
    <source>
        <dbReference type="Proteomes" id="UP000243446"/>
    </source>
</evidence>
<dbReference type="GeneID" id="97178044"/>
<dbReference type="PROSITE" id="PS51257">
    <property type="entry name" value="PROKAR_LIPOPROTEIN"/>
    <property type="match status" value="1"/>
</dbReference>
<dbReference type="RefSeq" id="WP_100534954.1">
    <property type="nucleotide sequence ID" value="NZ_JBHRWM010000025.1"/>
</dbReference>
<protein>
    <recommendedName>
        <fullName evidence="4">Lipoprotein</fullName>
    </recommendedName>
</protein>
<evidence type="ECO:0000313" key="2">
    <source>
        <dbReference type="EMBL" id="PJO75288.1"/>
    </source>
</evidence>
<evidence type="ECO:0000256" key="1">
    <source>
        <dbReference type="SAM" id="SignalP"/>
    </source>
</evidence>
<dbReference type="AlphaFoldDB" id="A0A2H9YRK6"/>
<dbReference type="Proteomes" id="UP000243446">
    <property type="component" value="Unassembled WGS sequence"/>
</dbReference>